<reference evidence="2 3" key="1">
    <citation type="submission" date="2023-02" db="EMBL/GenBank/DDBJ databases">
        <title>LHISI_Scaffold_Assembly.</title>
        <authorList>
            <person name="Stuart O.P."/>
            <person name="Cleave R."/>
            <person name="Magrath M.J.L."/>
            <person name="Mikheyev A.S."/>
        </authorList>
    </citation>
    <scope>NUCLEOTIDE SEQUENCE [LARGE SCALE GENOMIC DNA]</scope>
    <source>
        <strain evidence="2">Daus_M_001</strain>
        <tissue evidence="2">Leg muscle</tissue>
    </source>
</reference>
<organism evidence="2 3">
    <name type="scientific">Dryococelus australis</name>
    <dbReference type="NCBI Taxonomy" id="614101"/>
    <lineage>
        <taxon>Eukaryota</taxon>
        <taxon>Metazoa</taxon>
        <taxon>Ecdysozoa</taxon>
        <taxon>Arthropoda</taxon>
        <taxon>Hexapoda</taxon>
        <taxon>Insecta</taxon>
        <taxon>Pterygota</taxon>
        <taxon>Neoptera</taxon>
        <taxon>Polyneoptera</taxon>
        <taxon>Phasmatodea</taxon>
        <taxon>Verophasmatodea</taxon>
        <taxon>Anareolatae</taxon>
        <taxon>Phasmatidae</taxon>
        <taxon>Eurycanthinae</taxon>
        <taxon>Dryococelus</taxon>
    </lineage>
</organism>
<sequence>MALNECCRQYGTPKPSPEHHLGYKTVTGEYGAAPELKGDGKGRSQRKPASIVWHDSHMQKNGSARHGIVPGGSTAYYYRLPPTKGLHLRIAPRRRKYGGYYGLPAGLKQGASGKAGGANELLGWLGGELYGYGCQQTSDAQSTTSRLASQKEDAPRDARQVRTAEYMRWYRERSKCKEVFSIENRALEEWSQEERSVMVGISAWYKSGVELVEKDMGIASQSLVNGRPGFSSVLVVISVCAVDLVCLAQVLNVCADKTGTIWAPVKDRNTVLRDCCIADLFADKDICAITVVLNDIVARFVLWWGAYTWLPAAECDKYLVDPELMRSGNLINVWESEGFVRQAKIDAYIPVSPETIVLSSLHTKATRVQFPAGLLAGFTHVVIVLDNVTSKRVYSEISRGFLLVFPVPIPGYRMSNPSLRCENTTRKLKLLGIPAADKIALLTGAGCPTASPAKSMDERQSPHSPHKITVWNDSRPPVPGPGIEPETPAVRGQRLNH</sequence>
<feature type="region of interest" description="Disordered" evidence="1">
    <location>
        <begin position="450"/>
        <end position="497"/>
    </location>
</feature>
<gene>
    <name evidence="2" type="ORF">PR048_020270</name>
</gene>
<dbReference type="EMBL" id="JARBHB010000007">
    <property type="protein sequence ID" value="KAJ8879662.1"/>
    <property type="molecule type" value="Genomic_DNA"/>
</dbReference>
<evidence type="ECO:0000313" key="3">
    <source>
        <dbReference type="Proteomes" id="UP001159363"/>
    </source>
</evidence>
<evidence type="ECO:0000313" key="2">
    <source>
        <dbReference type="EMBL" id="KAJ8879662.1"/>
    </source>
</evidence>
<evidence type="ECO:0000256" key="1">
    <source>
        <dbReference type="SAM" id="MobiDB-lite"/>
    </source>
</evidence>
<comment type="caution">
    <text evidence="2">The sequence shown here is derived from an EMBL/GenBank/DDBJ whole genome shotgun (WGS) entry which is preliminary data.</text>
</comment>
<proteinExistence type="predicted"/>
<dbReference type="Proteomes" id="UP001159363">
    <property type="component" value="Chromosome 6"/>
</dbReference>
<protein>
    <submittedName>
        <fullName evidence="2">Uncharacterized protein</fullName>
    </submittedName>
</protein>
<name>A0ABQ9H5U1_9NEOP</name>
<accession>A0ABQ9H5U1</accession>
<keyword evidence="3" id="KW-1185">Reference proteome</keyword>